<feature type="domain" description="Zn(2)-C6 fungal-type" evidence="3">
    <location>
        <begin position="8"/>
        <end position="37"/>
    </location>
</feature>
<dbReference type="PANTHER" id="PTHR47431:SF1">
    <property type="entry name" value="ZN(II)2CYS6 TRANSCRIPTION FACTOR (EUROFUNG)"/>
    <property type="match status" value="1"/>
</dbReference>
<evidence type="ECO:0000256" key="2">
    <source>
        <dbReference type="ARBA" id="ARBA00023242"/>
    </source>
</evidence>
<dbReference type="CDD" id="cd00067">
    <property type="entry name" value="GAL4"/>
    <property type="match status" value="1"/>
</dbReference>
<dbReference type="Pfam" id="PF00172">
    <property type="entry name" value="Zn_clus"/>
    <property type="match status" value="1"/>
</dbReference>
<name>A0A9P4LZC7_9PEZI</name>
<dbReference type="PANTHER" id="PTHR47431">
    <property type="entry name" value="ZN(II)2CYS6 TRANSCRIPTION FACTOR (EUROFUNG)-RELATED"/>
    <property type="match status" value="1"/>
</dbReference>
<evidence type="ECO:0000259" key="3">
    <source>
        <dbReference type="PROSITE" id="PS50048"/>
    </source>
</evidence>
<evidence type="ECO:0000313" key="4">
    <source>
        <dbReference type="EMBL" id="KAF2091243.1"/>
    </source>
</evidence>
<feature type="non-terminal residue" evidence="4">
    <location>
        <position position="1"/>
    </location>
</feature>
<sequence length="541" mass="60397">SRTSVPVACVGCRSRHLKCSGGPRCARCIADGLNCSYVKSRRGFKGPRKRPAADQMDRFQQQDASFDQFGSCRASVVLQQGGSSPHVLGAGILTTQNQLRYDPRAVQSLRDTNLPNTTSAFLHNFYSAHPFLLPRDQLLDLLRSKRVPYLETAIHYIGSCFLPNVSTHVWEGALNQALLQPESPKDPHAVQALLLYAIGLKANDYTEKSQEVLAKAVDLALSLGMNERNFAIQHSEGNPLVEESWRRTWYELYVIDGFFAALNQKQTFRLRDVISDVGLPCEEAEYASGCIPRPKTFHDYEDAAFMDDEVQFSSFTFRIDAVRNLGRVLAVSRPDLLDSRAIEVVDSYLVNWGLHLPASKKEVITRDGQLDHMLFQAHMIANGAMILLHKPRSDLDEIRSVDDIKTCVAPGEPFLATQTREYHTAKCMEASQELSKLIRLPSPLERYTPFFTCVVVMSSVVYLSYWSFIVPDGEDGPIKELIRLNTGVLKSLAVQWPVAKTVLGQVKGVAQEMFSSKRATSLHWNGVAAADLLQMIEDDGS</sequence>
<protein>
    <recommendedName>
        <fullName evidence="3">Zn(2)-C6 fungal-type domain-containing protein</fullName>
    </recommendedName>
</protein>
<dbReference type="GO" id="GO:0006351">
    <property type="term" value="P:DNA-templated transcription"/>
    <property type="evidence" value="ECO:0007669"/>
    <property type="project" value="InterPro"/>
</dbReference>
<dbReference type="PROSITE" id="PS00463">
    <property type="entry name" value="ZN2_CY6_FUNGAL_1"/>
    <property type="match status" value="1"/>
</dbReference>
<dbReference type="Proteomes" id="UP000799776">
    <property type="component" value="Unassembled WGS sequence"/>
</dbReference>
<dbReference type="GO" id="GO:0003677">
    <property type="term" value="F:DNA binding"/>
    <property type="evidence" value="ECO:0007669"/>
    <property type="project" value="InterPro"/>
</dbReference>
<dbReference type="PROSITE" id="PS50048">
    <property type="entry name" value="ZN2_CY6_FUNGAL_2"/>
    <property type="match status" value="1"/>
</dbReference>
<keyword evidence="1" id="KW-0479">Metal-binding</keyword>
<dbReference type="EMBL" id="ML978712">
    <property type="protein sequence ID" value="KAF2091243.1"/>
    <property type="molecule type" value="Genomic_DNA"/>
</dbReference>
<gene>
    <name evidence="4" type="ORF">K490DRAFT_13810</name>
</gene>
<dbReference type="GO" id="GO:0000981">
    <property type="term" value="F:DNA-binding transcription factor activity, RNA polymerase II-specific"/>
    <property type="evidence" value="ECO:0007669"/>
    <property type="project" value="InterPro"/>
</dbReference>
<dbReference type="InterPro" id="IPR001138">
    <property type="entry name" value="Zn2Cys6_DnaBD"/>
</dbReference>
<proteinExistence type="predicted"/>
<dbReference type="GO" id="GO:0008270">
    <property type="term" value="F:zinc ion binding"/>
    <property type="evidence" value="ECO:0007669"/>
    <property type="project" value="InterPro"/>
</dbReference>
<dbReference type="SMART" id="SM00066">
    <property type="entry name" value="GAL4"/>
    <property type="match status" value="1"/>
</dbReference>
<dbReference type="InterPro" id="IPR007219">
    <property type="entry name" value="XnlR_reg_dom"/>
</dbReference>
<evidence type="ECO:0000256" key="1">
    <source>
        <dbReference type="ARBA" id="ARBA00022723"/>
    </source>
</evidence>
<evidence type="ECO:0000313" key="5">
    <source>
        <dbReference type="Proteomes" id="UP000799776"/>
    </source>
</evidence>
<reference evidence="4" key="1">
    <citation type="journal article" date="2020" name="Stud. Mycol.">
        <title>101 Dothideomycetes genomes: a test case for predicting lifestyles and emergence of pathogens.</title>
        <authorList>
            <person name="Haridas S."/>
            <person name="Albert R."/>
            <person name="Binder M."/>
            <person name="Bloem J."/>
            <person name="Labutti K."/>
            <person name="Salamov A."/>
            <person name="Andreopoulos B."/>
            <person name="Baker S."/>
            <person name="Barry K."/>
            <person name="Bills G."/>
            <person name="Bluhm B."/>
            <person name="Cannon C."/>
            <person name="Castanera R."/>
            <person name="Culley D."/>
            <person name="Daum C."/>
            <person name="Ezra D."/>
            <person name="Gonzalez J."/>
            <person name="Henrissat B."/>
            <person name="Kuo A."/>
            <person name="Liang C."/>
            <person name="Lipzen A."/>
            <person name="Lutzoni F."/>
            <person name="Magnuson J."/>
            <person name="Mondo S."/>
            <person name="Nolan M."/>
            <person name="Ohm R."/>
            <person name="Pangilinan J."/>
            <person name="Park H.-J."/>
            <person name="Ramirez L."/>
            <person name="Alfaro M."/>
            <person name="Sun H."/>
            <person name="Tritt A."/>
            <person name="Yoshinaga Y."/>
            <person name="Zwiers L.-H."/>
            <person name="Turgeon B."/>
            <person name="Goodwin S."/>
            <person name="Spatafora J."/>
            <person name="Crous P."/>
            <person name="Grigoriev I."/>
        </authorList>
    </citation>
    <scope>NUCLEOTIDE SEQUENCE</scope>
    <source>
        <strain evidence="4">CBS 121410</strain>
    </source>
</reference>
<dbReference type="Pfam" id="PF04082">
    <property type="entry name" value="Fungal_trans"/>
    <property type="match status" value="1"/>
</dbReference>
<dbReference type="InterPro" id="IPR036864">
    <property type="entry name" value="Zn2-C6_fun-type_DNA-bd_sf"/>
</dbReference>
<dbReference type="CDD" id="cd12148">
    <property type="entry name" value="fungal_TF_MHR"/>
    <property type="match status" value="1"/>
</dbReference>
<keyword evidence="5" id="KW-1185">Reference proteome</keyword>
<dbReference type="AlphaFoldDB" id="A0A9P4LZC7"/>
<accession>A0A9P4LZC7</accession>
<dbReference type="SUPFAM" id="SSF57701">
    <property type="entry name" value="Zn2/Cys6 DNA-binding domain"/>
    <property type="match status" value="1"/>
</dbReference>
<comment type="caution">
    <text evidence="4">The sequence shown here is derived from an EMBL/GenBank/DDBJ whole genome shotgun (WGS) entry which is preliminary data.</text>
</comment>
<dbReference type="OrthoDB" id="5367487at2759"/>
<keyword evidence="2" id="KW-0539">Nucleus</keyword>
<dbReference type="Gene3D" id="4.10.240.10">
    <property type="entry name" value="Zn(2)-C6 fungal-type DNA-binding domain"/>
    <property type="match status" value="1"/>
</dbReference>
<feature type="non-terminal residue" evidence="4">
    <location>
        <position position="541"/>
    </location>
</feature>
<organism evidence="4 5">
    <name type="scientific">Saccharata proteae CBS 121410</name>
    <dbReference type="NCBI Taxonomy" id="1314787"/>
    <lineage>
        <taxon>Eukaryota</taxon>
        <taxon>Fungi</taxon>
        <taxon>Dikarya</taxon>
        <taxon>Ascomycota</taxon>
        <taxon>Pezizomycotina</taxon>
        <taxon>Dothideomycetes</taxon>
        <taxon>Dothideomycetes incertae sedis</taxon>
        <taxon>Botryosphaeriales</taxon>
        <taxon>Saccharataceae</taxon>
        <taxon>Saccharata</taxon>
    </lineage>
</organism>